<organism evidence="1">
    <name type="scientific">Pseudomonas aeruginosa</name>
    <dbReference type="NCBI Taxonomy" id="287"/>
    <lineage>
        <taxon>Bacteria</taxon>
        <taxon>Pseudomonadati</taxon>
        <taxon>Pseudomonadota</taxon>
        <taxon>Gammaproteobacteria</taxon>
        <taxon>Pseudomonadales</taxon>
        <taxon>Pseudomonadaceae</taxon>
        <taxon>Pseudomonas</taxon>
    </lineage>
</organism>
<proteinExistence type="predicted"/>
<protein>
    <recommendedName>
        <fullName evidence="2">DUF4177 domain-containing protein</fullName>
    </recommendedName>
</protein>
<reference evidence="1" key="1">
    <citation type="submission" date="2019-11" db="EMBL/GenBank/DDBJ databases">
        <title>Genomes of ocular Pseudomonas aeruginosa isolates.</title>
        <authorList>
            <person name="Khan M."/>
            <person name="Rice S.A."/>
            <person name="Willcox M.D.P."/>
            <person name="Stapleton F."/>
        </authorList>
    </citation>
    <scope>NUCLEOTIDE SEQUENCE</scope>
    <source>
        <strain evidence="1">PA206</strain>
    </source>
</reference>
<dbReference type="AlphaFoldDB" id="A0A6A9K985"/>
<gene>
    <name evidence="1" type="ORF">GNQ20_22075</name>
</gene>
<evidence type="ECO:0008006" key="2">
    <source>
        <dbReference type="Google" id="ProtNLM"/>
    </source>
</evidence>
<dbReference type="EMBL" id="WOAJ01000010">
    <property type="protein sequence ID" value="MUI60498.1"/>
    <property type="molecule type" value="Genomic_DNA"/>
</dbReference>
<comment type="caution">
    <text evidence="1">The sequence shown here is derived from an EMBL/GenBank/DDBJ whole genome shotgun (WGS) entry which is preliminary data.</text>
</comment>
<evidence type="ECO:0000313" key="1">
    <source>
        <dbReference type="EMBL" id="MUI60498.1"/>
    </source>
</evidence>
<sequence length="102" mass="11776">MKQTFEYHIENIDIPYQDIPQPVRLLGRQRRTDKALEPDANALGDPLRWEKVQRLGQEGWELVSVQPLMRGVTEIGNQNVQGWAWGVALPVSYLLFFKRATS</sequence>
<accession>A0A6A9K985</accession>
<dbReference type="RefSeq" id="WP_023518418.1">
    <property type="nucleotide sequence ID" value="NZ_CP012679.1"/>
</dbReference>
<name>A0A6A9K985_PSEAI</name>